<organism evidence="2 3">
    <name type="scientific">Haemonchus contortus</name>
    <name type="common">Barber pole worm</name>
    <dbReference type="NCBI Taxonomy" id="6289"/>
    <lineage>
        <taxon>Eukaryota</taxon>
        <taxon>Metazoa</taxon>
        <taxon>Ecdysozoa</taxon>
        <taxon>Nematoda</taxon>
        <taxon>Chromadorea</taxon>
        <taxon>Rhabditida</taxon>
        <taxon>Rhabditina</taxon>
        <taxon>Rhabditomorpha</taxon>
        <taxon>Strongyloidea</taxon>
        <taxon>Trichostrongylidae</taxon>
        <taxon>Haemonchus</taxon>
    </lineage>
</organism>
<evidence type="ECO:0000313" key="2">
    <source>
        <dbReference type="Proteomes" id="UP000025227"/>
    </source>
</evidence>
<feature type="compositionally biased region" description="Polar residues" evidence="1">
    <location>
        <begin position="112"/>
        <end position="124"/>
    </location>
</feature>
<keyword evidence="2" id="KW-1185">Reference proteome</keyword>
<dbReference type="Proteomes" id="UP000025227">
    <property type="component" value="Unplaced"/>
</dbReference>
<feature type="compositionally biased region" description="Low complexity" evidence="1">
    <location>
        <begin position="90"/>
        <end position="111"/>
    </location>
</feature>
<proteinExistence type="predicted"/>
<evidence type="ECO:0000313" key="3">
    <source>
        <dbReference type="WBParaSite" id="HCON_00027580-00001"/>
    </source>
</evidence>
<evidence type="ECO:0000256" key="1">
    <source>
        <dbReference type="SAM" id="MobiDB-lite"/>
    </source>
</evidence>
<dbReference type="WBParaSite" id="HCON_00027580-00001">
    <property type="protein sequence ID" value="HCON_00027580-00001"/>
    <property type="gene ID" value="HCON_00027580"/>
</dbReference>
<reference evidence="3" key="1">
    <citation type="submission" date="2020-12" db="UniProtKB">
        <authorList>
            <consortium name="WormBaseParasite"/>
        </authorList>
    </citation>
    <scope>IDENTIFICATION</scope>
    <source>
        <strain evidence="3">MHco3</strain>
    </source>
</reference>
<dbReference type="OrthoDB" id="5876121at2759"/>
<dbReference type="OMA" id="SPREQHT"/>
<feature type="region of interest" description="Disordered" evidence="1">
    <location>
        <begin position="81"/>
        <end position="150"/>
    </location>
</feature>
<protein>
    <submittedName>
        <fullName evidence="3">DUF5641 domain-containing protein</fullName>
    </submittedName>
</protein>
<name>A0A7I4Y0B8_HAECO</name>
<dbReference type="AlphaFoldDB" id="A0A7I4Y0B8"/>
<accession>A0A7I4Y0B8</accession>
<sequence>MEAQFNRRHGAKPRRFEPNDLVYARDFRSNQRTWIPGRIIRRHGRALYDVSVQGAVWKRHINQLIPRVSPEAVPELSNALDVPLEPSLDTPTVSSPTSVETAAAPTTTLTARSPQPTSPTSAYRRSTRIRRPPDFLQIDPYAKSYRGRQS</sequence>